<dbReference type="CDD" id="cd06558">
    <property type="entry name" value="crotonase-like"/>
    <property type="match status" value="1"/>
</dbReference>
<comment type="similarity">
    <text evidence="1">Belongs to the enoyl-CoA hydratase/isomerase family.</text>
</comment>
<dbReference type="PANTHER" id="PTHR42964:SF1">
    <property type="entry name" value="POLYKETIDE BIOSYNTHESIS ENOYL-COA HYDRATASE PKSH-RELATED"/>
    <property type="match status" value="1"/>
</dbReference>
<dbReference type="Pfam" id="PF00378">
    <property type="entry name" value="ECH_1"/>
    <property type="match status" value="1"/>
</dbReference>
<organism evidence="2 3">
    <name type="scientific">Candidatus Desulfatibia vada</name>
    <dbReference type="NCBI Taxonomy" id="2841696"/>
    <lineage>
        <taxon>Bacteria</taxon>
        <taxon>Pseudomonadati</taxon>
        <taxon>Thermodesulfobacteriota</taxon>
        <taxon>Desulfobacteria</taxon>
        <taxon>Desulfobacterales</taxon>
        <taxon>Desulfobacterales incertae sedis</taxon>
        <taxon>Candidatus Desulfatibia</taxon>
    </lineage>
</organism>
<accession>A0A8J6NUT8</accession>
<dbReference type="InterPro" id="IPR001753">
    <property type="entry name" value="Enoyl-CoA_hydra/iso"/>
</dbReference>
<dbReference type="Gene3D" id="3.90.226.10">
    <property type="entry name" value="2-enoyl-CoA Hydratase, Chain A, domain 1"/>
    <property type="match status" value="1"/>
</dbReference>
<dbReference type="GO" id="GO:0003824">
    <property type="term" value="F:catalytic activity"/>
    <property type="evidence" value="ECO:0007669"/>
    <property type="project" value="UniProtKB-ARBA"/>
</dbReference>
<dbReference type="SUPFAM" id="SSF52096">
    <property type="entry name" value="ClpP/crotonase"/>
    <property type="match status" value="1"/>
</dbReference>
<dbReference type="InterPro" id="IPR029045">
    <property type="entry name" value="ClpP/crotonase-like_dom_sf"/>
</dbReference>
<dbReference type="EMBL" id="JACNIG010000440">
    <property type="protein sequence ID" value="MBC8434431.1"/>
    <property type="molecule type" value="Genomic_DNA"/>
</dbReference>
<comment type="caution">
    <text evidence="2">The sequence shown here is derived from an EMBL/GenBank/DDBJ whole genome shotgun (WGS) entry which is preliminary data.</text>
</comment>
<gene>
    <name evidence="2" type="ORF">H8D96_21190</name>
</gene>
<dbReference type="Proteomes" id="UP000605201">
    <property type="component" value="Unassembled WGS sequence"/>
</dbReference>
<proteinExistence type="inferred from homology"/>
<name>A0A8J6NUT8_9BACT</name>
<reference evidence="2 3" key="1">
    <citation type="submission" date="2020-08" db="EMBL/GenBank/DDBJ databases">
        <title>Bridging the membrane lipid divide: bacteria of the FCB group superphylum have the potential to synthesize archaeal ether lipids.</title>
        <authorList>
            <person name="Villanueva L."/>
            <person name="Von Meijenfeldt F.A.B."/>
            <person name="Westbye A.B."/>
            <person name="Yadav S."/>
            <person name="Hopmans E.C."/>
            <person name="Dutilh B.E."/>
            <person name="Sinninghe Damste J.S."/>
        </authorList>
    </citation>
    <scope>NUCLEOTIDE SEQUENCE [LARGE SCALE GENOMIC DNA]</scope>
    <source>
        <strain evidence="2">NIOZ-UU17</strain>
    </source>
</reference>
<dbReference type="GO" id="GO:0008300">
    <property type="term" value="P:isoprenoid catabolic process"/>
    <property type="evidence" value="ECO:0007669"/>
    <property type="project" value="TreeGrafter"/>
</dbReference>
<dbReference type="PANTHER" id="PTHR42964">
    <property type="entry name" value="ENOYL-COA HYDRATASE"/>
    <property type="match status" value="1"/>
</dbReference>
<evidence type="ECO:0000256" key="1">
    <source>
        <dbReference type="ARBA" id="ARBA00005254"/>
    </source>
</evidence>
<evidence type="ECO:0000313" key="3">
    <source>
        <dbReference type="Proteomes" id="UP000605201"/>
    </source>
</evidence>
<protein>
    <submittedName>
        <fullName evidence="2">Enoyl-CoA hydratase/isomerase family protein</fullName>
    </submittedName>
</protein>
<dbReference type="InterPro" id="IPR051683">
    <property type="entry name" value="Enoyl-CoA_Hydratase/Isomerase"/>
</dbReference>
<dbReference type="AlphaFoldDB" id="A0A8J6NUT8"/>
<evidence type="ECO:0000313" key="2">
    <source>
        <dbReference type="EMBL" id="MBC8434431.1"/>
    </source>
</evidence>
<sequence>MTDNNNYDKSAVLLDRKGAVAHLKLNRPATMNSVNGDLCLGLVRAIDALEEDHDIRAVVLSGEGQNFCAGGDLQTIDEICTSEADSIYTRLRRDFNAVERLYNFSKPTIAAIHGKVMGGGCGFSAACDFVYGDETTIFGFPFLDLGILPDMGVLFVVTQRIGLPAARRALLLGEPLKADEAEKLGLVDKVVSAGKHLESAFDLAEKLAGKFPPAVQFTKKHLNRVSALSFSDSLEREIQQQALLWCTPQVKAQMKEVIRKFSQK</sequence>